<protein>
    <submittedName>
        <fullName evidence="1">Uncharacterized protein</fullName>
    </submittedName>
</protein>
<gene>
    <name evidence="1" type="ORF">E0F89_12860</name>
</gene>
<dbReference type="RefSeq" id="WP_131910179.1">
    <property type="nucleotide sequence ID" value="NZ_SMFM01000006.1"/>
</dbReference>
<dbReference type="OrthoDB" id="1346041at2"/>
<evidence type="ECO:0000313" key="1">
    <source>
        <dbReference type="EMBL" id="TDD75261.1"/>
    </source>
</evidence>
<accession>A0A4R5AQT3</accession>
<sequence>MVSKKIQFAVDKVIEGEWTLFDFLSNFKDVNTKDLLISFFWELRIIYKDFEQYHNFNPFYSNEGELLHYEKDNFNPKYFDELEIIYNYYKKLAIADNQNIPEAIDLSDTKAIDKILYLHKLGVIDFLRGQQPFNTSVNSLASVLSAITGEKSGTLQPMLNPMLSKKVDDTNNPLNSKKAVERVEKQLINIGFNLNETN</sequence>
<dbReference type="EMBL" id="SMFM01000006">
    <property type="protein sequence ID" value="TDD75261.1"/>
    <property type="molecule type" value="Genomic_DNA"/>
</dbReference>
<organism evidence="1 2">
    <name type="scientific">Flavobacterium caseinilyticum</name>
    <dbReference type="NCBI Taxonomy" id="2541732"/>
    <lineage>
        <taxon>Bacteria</taxon>
        <taxon>Pseudomonadati</taxon>
        <taxon>Bacteroidota</taxon>
        <taxon>Flavobacteriia</taxon>
        <taxon>Flavobacteriales</taxon>
        <taxon>Flavobacteriaceae</taxon>
        <taxon>Flavobacterium</taxon>
    </lineage>
</organism>
<dbReference type="Proteomes" id="UP000295278">
    <property type="component" value="Unassembled WGS sequence"/>
</dbReference>
<reference evidence="1 2" key="1">
    <citation type="submission" date="2019-03" db="EMBL/GenBank/DDBJ databases">
        <title>Flavobacterium AT-3-2 sp. nov., isolated from arctic soil.</title>
        <authorList>
            <person name="Chaudhary D.K."/>
        </authorList>
    </citation>
    <scope>NUCLEOTIDE SEQUENCE [LARGE SCALE GENOMIC DNA]</scope>
    <source>
        <strain evidence="1 2">AT-3-2</strain>
    </source>
</reference>
<comment type="caution">
    <text evidence="1">The sequence shown here is derived from an EMBL/GenBank/DDBJ whole genome shotgun (WGS) entry which is preliminary data.</text>
</comment>
<keyword evidence="2" id="KW-1185">Reference proteome</keyword>
<name>A0A4R5AQT3_9FLAO</name>
<proteinExistence type="predicted"/>
<evidence type="ECO:0000313" key="2">
    <source>
        <dbReference type="Proteomes" id="UP000295278"/>
    </source>
</evidence>
<dbReference type="AlphaFoldDB" id="A0A4R5AQT3"/>